<feature type="compositionally biased region" description="Low complexity" evidence="1">
    <location>
        <begin position="2108"/>
        <end position="2121"/>
    </location>
</feature>
<feature type="compositionally biased region" description="Basic residues" evidence="1">
    <location>
        <begin position="149"/>
        <end position="159"/>
    </location>
</feature>
<dbReference type="Proteomes" id="UP000179807">
    <property type="component" value="Unassembled WGS sequence"/>
</dbReference>
<dbReference type="InterPro" id="IPR000719">
    <property type="entry name" value="Prot_kinase_dom"/>
</dbReference>
<proteinExistence type="predicted"/>
<dbReference type="Gene3D" id="1.10.510.10">
    <property type="entry name" value="Transferase(Phosphotransferase) domain 1"/>
    <property type="match status" value="1"/>
</dbReference>
<keyword evidence="4" id="KW-1185">Reference proteome</keyword>
<dbReference type="CDD" id="cd23767">
    <property type="entry name" value="IQCD"/>
    <property type="match status" value="1"/>
</dbReference>
<organism evidence="3 4">
    <name type="scientific">Tritrichomonas foetus</name>
    <dbReference type="NCBI Taxonomy" id="1144522"/>
    <lineage>
        <taxon>Eukaryota</taxon>
        <taxon>Metamonada</taxon>
        <taxon>Parabasalia</taxon>
        <taxon>Tritrichomonadida</taxon>
        <taxon>Tritrichomonadidae</taxon>
        <taxon>Tritrichomonas</taxon>
    </lineage>
</organism>
<dbReference type="PROSITE" id="PS50011">
    <property type="entry name" value="PROTEIN_KINASE_DOM"/>
    <property type="match status" value="1"/>
</dbReference>
<dbReference type="Pfam" id="PF00069">
    <property type="entry name" value="Pkinase"/>
    <property type="match status" value="1"/>
</dbReference>
<dbReference type="SUPFAM" id="SSF56112">
    <property type="entry name" value="Protein kinase-like (PK-like)"/>
    <property type="match status" value="1"/>
</dbReference>
<sequence>MTSYSLKKLKKIKFVLNVFKMKRRRIPEKVTEEEEECYESPEQKRDRLELYAARKIQSVFRGYIYRYNCAHLDQQHFAARKIQKVWREHKIRQRLHNLREIIALIKITRLISDFRRRLGFRREIQRLQQFEPIIAFYPSKCITPDPPPKRRRGRGRRRGGGGASARASKSGGRKSGRKGKSGGAVSRSADIPEPMTAPSRSMTYSGSRGPRRKRKIFMELPPPWHSKDARRLSQSQQDELMYAQKNNLSWVRSEVMPSLMRKINSELDLRDELIEKNEKFRTRMVTKSFISAKPRTPTYMLESTPKSITFIRETGIYVLLTTTAVFYLKTMSFMDDQILKKDEFDIDSPLFDVAVFPRSGFIYGLDHNWCIRLLNGSTTVLKKKLHPEVMIPSTKHFLTFDSIGFLWVNLIPQRSNILCLDPLTLQVTIQVNIENMVQVHRCMRSNIRLIPLSMKEPVGFAGTFNGLSDVVLFSLDFGRSRHLRHPNMKETPLIRKSANKLFVWSDDKVIYVYEMGTSIDMIQLQGSFKVDCNPIDICSTIEPDLIYVSFEDCTVRVYLGGKSEHCLRLPENKMTRLEMTFADALLGKPTYTKSRPTFLTMLNHRFSSVPIHLDAWSMTPKLAILAATFSNSSVHTIWMFNNAQPVKCDEFDKFKVKDSIDIQVAIVSEFKSEESKMLKKRADFLDTFAFMAKFDVAANQGQLRNIFLPNPPAFSLTKLVNGYSLRSFFPFIPETPQGHFSSYEVFHYLKRSGILPTQISEFSNFLTRLVPQNIKRTLGAEGVFNIKIPVLTTGPYNAITNFMFADREISRIIDRINPLICLKETLSLFTISSASDKASDNKDVTTPRRWVSLYEKTELNRRLSALIALEDLVKHELMGRVQHNIDEAFTRNQYDRMVPVPPIDIHQHVNNNDTKNMLFSEQPNRNPLLDQRMHKSIYHSWSTKTLYSRDRNIAIDLRVLHIPTKIFLTSTVQLHFDLVKRVSISSKRITSEIYAVNDLDEESRIVTSEDSRSLPLSHYIIIHSYLGANSRLILAARSILSRILSVLYQLHKNGIILRTLIPDNILLNATNGTVSIGNVFDCQQAAGTGRPNYLPLPDHFSTYTNPFLPPEYYHEPPRKWTTAFDVWQFGILLLYLITGFLPKSYGAELMKHIDDEQRLKMRRVVIYGSSPLDDPPLYPKCNFFYDWLNGCEVIIQGDRASWVSGDGKCFITTDRQSVPSILELDHYHLLPYKNTKIKYDESRLFLEIITSCLQIDPEKRPTVEQLLRTIPFNQANQVGDILDQYMRQPDSAVFVNEFFTPTLDHMTDASFPFALGIISALIFHDEMADEDQSYSFPLDTRAAERVIKSLFDVRFMDRLVIFVLNRIERLITYKDVNPTVSFKDDAFNSFLHLLERFVAAVEHGQGSLLNHVDEVVMTLLALYAGNPRLRNTSESFLEHPIELFRLASSGSAAVFVFTHHHVKNIVSYALQQSSYILNALKRTTEHNDAYFSMFLNFGEKVFAFANAMVHSIEKQRANAIYVLLQVWGNGQLAHVARLFVDFRVPQMAIHCFLNAAAKVEGAHFINEALAAVRLKSYEPTFLILQNIVCQSTIYLHCAATIRSSGKEEMKNECLGLIRKIMFGDNATAVAQLVISDVFWSLAEQGKSPEIYSLLMEAICFSSKFVIQLIFSSQHLRKLLKSCDIDLNPHFDFDSLSKDSISIYETLETAKRLSATLFIRQSSLPIEVKSEKPPLELATTFLINSIKQALEESDRAAKNLDREVLQTTRFDLKGTTYLKAKTTARNTDFSDIQGLISEMCDVLLHLFRCICFYWREPGSNFPRHLINFVLDMITAPIPECQSMPHPAHLIHHCIQQMALHCLVDLPESSPVRLAMMAIQEIYPKVMLRDIMFVMHCIDKDIVEMQLISRYPKERQIRMKVFQTVMLDRQSTNLSPILRFVVSDMLHNRVQFNGDTVLSQNYPYPIRSEAINMIMFLFSVRDKHESAAKRLVDELLLSNFIEEERKLTDNDNDQQLSSSSIMFLRMVTQCPSLFEEKTMKPAKNLLETLCMRYTREWMNISAFNSSNDAAQANNKSKSGQSSGASTGRKSSQAAKSNIKVMKAQSIKGRTTSSITATSKSTLSPRTPPLRSSMKTARRTDTKIVKSRPNTAFSARRTGNI</sequence>
<evidence type="ECO:0000259" key="2">
    <source>
        <dbReference type="PROSITE" id="PS50011"/>
    </source>
</evidence>
<feature type="compositionally biased region" description="Basic residues" evidence="1">
    <location>
        <begin position="171"/>
        <end position="180"/>
    </location>
</feature>
<dbReference type="RefSeq" id="XP_068368512.1">
    <property type="nucleotide sequence ID" value="XM_068497621.1"/>
</dbReference>
<dbReference type="InterPro" id="IPR011009">
    <property type="entry name" value="Kinase-like_dom_sf"/>
</dbReference>
<evidence type="ECO:0000313" key="4">
    <source>
        <dbReference type="Proteomes" id="UP000179807"/>
    </source>
</evidence>
<comment type="caution">
    <text evidence="3">The sequence shown here is derived from an EMBL/GenBank/DDBJ whole genome shotgun (WGS) entry which is preliminary data.</text>
</comment>
<feature type="region of interest" description="Disordered" evidence="1">
    <location>
        <begin position="139"/>
        <end position="214"/>
    </location>
</feature>
<dbReference type="InterPro" id="IPR027417">
    <property type="entry name" value="P-loop_NTPase"/>
</dbReference>
<feature type="compositionally biased region" description="Polar residues" evidence="1">
    <location>
        <begin position="2067"/>
        <end position="2093"/>
    </location>
</feature>
<evidence type="ECO:0000256" key="1">
    <source>
        <dbReference type="SAM" id="MobiDB-lite"/>
    </source>
</evidence>
<feature type="compositionally biased region" description="Polar residues" evidence="1">
    <location>
        <begin position="2145"/>
        <end position="2158"/>
    </location>
</feature>
<accession>A0A1J4KWW9</accession>
<dbReference type="GeneID" id="94832325"/>
<feature type="domain" description="Protein kinase" evidence="2">
    <location>
        <begin position="867"/>
        <end position="1273"/>
    </location>
</feature>
<feature type="region of interest" description="Disordered" evidence="1">
    <location>
        <begin position="2067"/>
        <end position="2158"/>
    </location>
</feature>
<dbReference type="SUPFAM" id="SSF52540">
    <property type="entry name" value="P-loop containing nucleoside triphosphate hydrolases"/>
    <property type="match status" value="1"/>
</dbReference>
<reference evidence="3" key="1">
    <citation type="submission" date="2016-10" db="EMBL/GenBank/DDBJ databases">
        <authorList>
            <person name="Benchimol M."/>
            <person name="Almeida L.G."/>
            <person name="Vasconcelos A.T."/>
            <person name="Perreira-Neves A."/>
            <person name="Rosa I.A."/>
            <person name="Tasca T."/>
            <person name="Bogo M.R."/>
            <person name="de Souza W."/>
        </authorList>
    </citation>
    <scope>NUCLEOTIDE SEQUENCE [LARGE SCALE GENOMIC DNA]</scope>
    <source>
        <strain evidence="3">K</strain>
    </source>
</reference>
<dbReference type="SMART" id="SM00220">
    <property type="entry name" value="S_TKc"/>
    <property type="match status" value="1"/>
</dbReference>
<name>A0A1J4KWW9_9EUKA</name>
<dbReference type="GO" id="GO:0005524">
    <property type="term" value="F:ATP binding"/>
    <property type="evidence" value="ECO:0007669"/>
    <property type="project" value="InterPro"/>
</dbReference>
<dbReference type="VEuPathDB" id="TrichDB:TRFO_14128"/>
<gene>
    <name evidence="3" type="ORF">TRFO_14128</name>
</gene>
<evidence type="ECO:0000313" key="3">
    <source>
        <dbReference type="EMBL" id="OHT15376.1"/>
    </source>
</evidence>
<dbReference type="PANTHER" id="PTHR44167:SF24">
    <property type="entry name" value="SERINE_THREONINE-PROTEIN KINASE CHK2"/>
    <property type="match status" value="1"/>
</dbReference>
<protein>
    <submittedName>
        <fullName evidence="3">IQ calmodulin-binding motif family protein</fullName>
    </submittedName>
</protein>
<dbReference type="Gene3D" id="1.20.5.190">
    <property type="match status" value="1"/>
</dbReference>
<dbReference type="GO" id="GO:0004672">
    <property type="term" value="F:protein kinase activity"/>
    <property type="evidence" value="ECO:0007669"/>
    <property type="project" value="InterPro"/>
</dbReference>
<dbReference type="PROSITE" id="PS50096">
    <property type="entry name" value="IQ"/>
    <property type="match status" value="2"/>
</dbReference>
<dbReference type="OrthoDB" id="10509402at2759"/>
<dbReference type="PANTHER" id="PTHR44167">
    <property type="entry name" value="OVARIAN-SPECIFIC SERINE/THREONINE-PROTEIN KINASE LOK-RELATED"/>
    <property type="match status" value="1"/>
</dbReference>
<dbReference type="EMBL" id="MLAK01000229">
    <property type="protein sequence ID" value="OHT15376.1"/>
    <property type="molecule type" value="Genomic_DNA"/>
</dbReference>